<accession>K2F628</accession>
<dbReference type="EMBL" id="AMFJ01000766">
    <property type="protein sequence ID" value="EKE26531.1"/>
    <property type="molecule type" value="Genomic_DNA"/>
</dbReference>
<gene>
    <name evidence="4" type="ORF">ACD_4C00250G0003</name>
</gene>
<organism evidence="4">
    <name type="scientific">uncultured bacterium</name>
    <name type="common">gcode 4</name>
    <dbReference type="NCBI Taxonomy" id="1234023"/>
    <lineage>
        <taxon>Bacteria</taxon>
        <taxon>environmental samples</taxon>
    </lineage>
</organism>
<reference evidence="4" key="1">
    <citation type="journal article" date="2012" name="Science">
        <title>Fermentation, hydrogen, and sulfur metabolism in multiple uncultivated bacterial phyla.</title>
        <authorList>
            <person name="Wrighton K.C."/>
            <person name="Thomas B.C."/>
            <person name="Sharon I."/>
            <person name="Miller C.S."/>
            <person name="Castelle C.J."/>
            <person name="VerBerkmoes N.C."/>
            <person name="Wilkins M.J."/>
            <person name="Hettich R.L."/>
            <person name="Lipton M.S."/>
            <person name="Williams K.H."/>
            <person name="Long P.E."/>
            <person name="Banfield J.F."/>
        </authorList>
    </citation>
    <scope>NUCLEOTIDE SEQUENCE [LARGE SCALE GENOMIC DNA]</scope>
</reference>
<evidence type="ECO:0000256" key="2">
    <source>
        <dbReference type="ARBA" id="ARBA00022643"/>
    </source>
</evidence>
<name>K2F628_9BACT</name>
<evidence type="ECO:0000313" key="4">
    <source>
        <dbReference type="EMBL" id="EKE26531.1"/>
    </source>
</evidence>
<keyword evidence="2" id="KW-0288">FMN</keyword>
<dbReference type="InterPro" id="IPR005025">
    <property type="entry name" value="FMN_Rdtase-like_dom"/>
</dbReference>
<dbReference type="AlphaFoldDB" id="K2F628"/>
<dbReference type="GO" id="GO:0016491">
    <property type="term" value="F:oxidoreductase activity"/>
    <property type="evidence" value="ECO:0007669"/>
    <property type="project" value="InterPro"/>
</dbReference>
<dbReference type="PANTHER" id="PTHR43278:SF4">
    <property type="entry name" value="NAD(P)H-DEPENDENT FMN-CONTAINING OXIDOREDUCTASE YWQN-RELATED"/>
    <property type="match status" value="1"/>
</dbReference>
<sequence length="184" mass="21286">MKILWISWSPREKNTVYMIKTIIEATGLDYEIINLKDFKIASCLACWGCHKTKKCLINDDMQKLYGKMLESDYIVLGSPTYFENVTWIMKTFMDRCLPFYLSDELKGKWVALVSVGNYKGGEELKGNQNINKSDEIYSVKKCINTMESFCNHLGLEIIWNVCAISSNPQEKEKELKDLGRNLIK</sequence>
<evidence type="ECO:0000256" key="1">
    <source>
        <dbReference type="ARBA" id="ARBA00022630"/>
    </source>
</evidence>
<dbReference type="Pfam" id="PF03358">
    <property type="entry name" value="FMN_red"/>
    <property type="match status" value="1"/>
</dbReference>
<dbReference type="SUPFAM" id="SSF52218">
    <property type="entry name" value="Flavoproteins"/>
    <property type="match status" value="1"/>
</dbReference>
<protein>
    <submittedName>
        <fullName evidence="4">NADPH-dependent FMN reductase</fullName>
    </submittedName>
</protein>
<dbReference type="PANTHER" id="PTHR43278">
    <property type="entry name" value="NAD(P)H-DEPENDENT FMN-CONTAINING OXIDOREDUCTASE YWQN-RELATED"/>
    <property type="match status" value="1"/>
</dbReference>
<proteinExistence type="predicted"/>
<feature type="domain" description="NADPH-dependent FMN reductase-like" evidence="3">
    <location>
        <begin position="1"/>
        <end position="123"/>
    </location>
</feature>
<keyword evidence="1" id="KW-0285">Flavoprotein</keyword>
<dbReference type="InterPro" id="IPR029039">
    <property type="entry name" value="Flavoprotein-like_sf"/>
</dbReference>
<comment type="caution">
    <text evidence="4">The sequence shown here is derived from an EMBL/GenBank/DDBJ whole genome shotgun (WGS) entry which is preliminary data.</text>
</comment>
<dbReference type="InterPro" id="IPR051796">
    <property type="entry name" value="ISF_SsuE-like"/>
</dbReference>
<dbReference type="Gene3D" id="3.40.50.360">
    <property type="match status" value="1"/>
</dbReference>
<evidence type="ECO:0000259" key="3">
    <source>
        <dbReference type="Pfam" id="PF03358"/>
    </source>
</evidence>